<proteinExistence type="predicted"/>
<sequence length="250" mass="27703">MTSAFIGATVLVVLYSLWVRRDTWWSRWEIGISSGIALEGCALVLLSPWAAQTLGPWLHRSAGIWNLQQLAGHICIVMAIAANVYHVMGRLADFDQMRTLYRQQVKWPARLVVPAMVAAFIVADADYRPDGFSTDESGGWSDVYWVLLCGLLLYLSAYAMRLLLMVRSDPRAKETIELYTASSAFALTAIFAQLSTTWTDTDVSSLVWLCVCVSVGIFAYGSARSWRAKAAWFTAGSRPIAQNNPPQPLS</sequence>
<accession>A0ABU5XIQ0</accession>
<feature type="transmembrane region" description="Helical" evidence="1">
    <location>
        <begin position="206"/>
        <end position="223"/>
    </location>
</feature>
<name>A0ABU5XIQ0_9MYCO</name>
<comment type="caution">
    <text evidence="2">The sequence shown here is derived from an EMBL/GenBank/DDBJ whole genome shotgun (WGS) entry which is preliminary data.</text>
</comment>
<feature type="transmembrane region" description="Helical" evidence="1">
    <location>
        <begin position="30"/>
        <end position="50"/>
    </location>
</feature>
<reference evidence="2 3" key="1">
    <citation type="submission" date="2023-12" db="EMBL/GenBank/DDBJ databases">
        <title>Description of new species of Mycobacterium terrae complex isolated from sewage at the Sao Paulo Zoological Park Foundation in Brazil.</title>
        <authorList>
            <person name="Romagnoli C.L."/>
            <person name="Conceicao E.C."/>
            <person name="Machado E."/>
            <person name="Barreto L.B.P.F."/>
            <person name="Sharma A."/>
            <person name="Silva N.M."/>
            <person name="Marques L.E."/>
            <person name="Juliana M.A."/>
            <person name="Lourenco M.C.S."/>
            <person name="Digiampietri L.A."/>
            <person name="Suffys P.N."/>
            <person name="Viana-Niero C."/>
        </authorList>
    </citation>
    <scope>NUCLEOTIDE SEQUENCE [LARGE SCALE GENOMIC DNA]</scope>
    <source>
        <strain evidence="2 3">MYC098</strain>
    </source>
</reference>
<keyword evidence="1" id="KW-1133">Transmembrane helix</keyword>
<evidence type="ECO:0008006" key="4">
    <source>
        <dbReference type="Google" id="ProtNLM"/>
    </source>
</evidence>
<feature type="transmembrane region" description="Helical" evidence="1">
    <location>
        <begin position="176"/>
        <end position="194"/>
    </location>
</feature>
<protein>
    <recommendedName>
        <fullName evidence="4">GP55 protein</fullName>
    </recommendedName>
</protein>
<evidence type="ECO:0000313" key="2">
    <source>
        <dbReference type="EMBL" id="MEB3022063.1"/>
    </source>
</evidence>
<keyword evidence="3" id="KW-1185">Reference proteome</keyword>
<feature type="transmembrane region" description="Helical" evidence="1">
    <location>
        <begin position="143"/>
        <end position="164"/>
    </location>
</feature>
<keyword evidence="1" id="KW-0472">Membrane</keyword>
<dbReference type="Proteomes" id="UP001299596">
    <property type="component" value="Unassembled WGS sequence"/>
</dbReference>
<keyword evidence="1" id="KW-0812">Transmembrane</keyword>
<evidence type="ECO:0000256" key="1">
    <source>
        <dbReference type="SAM" id="Phobius"/>
    </source>
</evidence>
<dbReference type="EMBL" id="JAYJJR010000008">
    <property type="protein sequence ID" value="MEB3022063.1"/>
    <property type="molecule type" value="Genomic_DNA"/>
</dbReference>
<gene>
    <name evidence="2" type="ORF">K6T79_13505</name>
</gene>
<evidence type="ECO:0000313" key="3">
    <source>
        <dbReference type="Proteomes" id="UP001299596"/>
    </source>
</evidence>
<feature type="transmembrane region" description="Helical" evidence="1">
    <location>
        <begin position="107"/>
        <end position="123"/>
    </location>
</feature>
<feature type="transmembrane region" description="Helical" evidence="1">
    <location>
        <begin position="70"/>
        <end position="87"/>
    </location>
</feature>
<organism evidence="2 3">
    <name type="scientific">[Mycobacterium] crassicus</name>
    <dbReference type="NCBI Taxonomy" id="2872309"/>
    <lineage>
        <taxon>Bacteria</taxon>
        <taxon>Bacillati</taxon>
        <taxon>Actinomycetota</taxon>
        <taxon>Actinomycetes</taxon>
        <taxon>Mycobacteriales</taxon>
        <taxon>Mycobacteriaceae</taxon>
        <taxon>Mycolicibacter</taxon>
    </lineage>
</organism>
<dbReference type="RefSeq" id="WP_225405348.1">
    <property type="nucleotide sequence ID" value="NZ_JAYJJR010000008.1"/>
</dbReference>